<name>A0ACC1CJY9_9NEOP</name>
<comment type="caution">
    <text evidence="1">The sequence shown here is derived from an EMBL/GenBank/DDBJ whole genome shotgun (WGS) entry which is preliminary data.</text>
</comment>
<dbReference type="Proteomes" id="UP000824533">
    <property type="component" value="Linkage Group LG23"/>
</dbReference>
<proteinExistence type="predicted"/>
<accession>A0ACC1CJY9</accession>
<reference evidence="1 2" key="1">
    <citation type="journal article" date="2021" name="Front. Genet.">
        <title>Chromosome-Level Genome Assembly Reveals Significant Gene Expansion in the Toll and IMD Signaling Pathways of Dendrolimus kikuchii.</title>
        <authorList>
            <person name="Zhou J."/>
            <person name="Wu P."/>
            <person name="Xiong Z."/>
            <person name="Liu N."/>
            <person name="Zhao N."/>
            <person name="Ji M."/>
            <person name="Qiu Y."/>
            <person name="Yang B."/>
        </authorList>
    </citation>
    <scope>NUCLEOTIDE SEQUENCE [LARGE SCALE GENOMIC DNA]</scope>
    <source>
        <strain evidence="1">Ann1</strain>
    </source>
</reference>
<gene>
    <name evidence="1" type="ORF">K1T71_012519</name>
</gene>
<dbReference type="EMBL" id="CM034409">
    <property type="protein sequence ID" value="KAJ0171756.1"/>
    <property type="molecule type" value="Genomic_DNA"/>
</dbReference>
<keyword evidence="2" id="KW-1185">Reference proteome</keyword>
<organism evidence="1 2">
    <name type="scientific">Dendrolimus kikuchii</name>
    <dbReference type="NCBI Taxonomy" id="765133"/>
    <lineage>
        <taxon>Eukaryota</taxon>
        <taxon>Metazoa</taxon>
        <taxon>Ecdysozoa</taxon>
        <taxon>Arthropoda</taxon>
        <taxon>Hexapoda</taxon>
        <taxon>Insecta</taxon>
        <taxon>Pterygota</taxon>
        <taxon>Neoptera</taxon>
        <taxon>Endopterygota</taxon>
        <taxon>Lepidoptera</taxon>
        <taxon>Glossata</taxon>
        <taxon>Ditrysia</taxon>
        <taxon>Bombycoidea</taxon>
        <taxon>Lasiocampidae</taxon>
        <taxon>Dendrolimus</taxon>
    </lineage>
</organism>
<protein>
    <submittedName>
        <fullName evidence="1">Uncharacterized protein</fullName>
    </submittedName>
</protein>
<sequence>MTRIILVVSCLLLTISSNEAARILIVIPTPSISHQVVFRPLILELAKGGHELTVITPDPLPKEATSANITEIDVHDISYKCWRQEVLKSTTTTGNKDSLFTQAGVIFNLFNAVFEKQVRTKEVQDLIKNKPKFDLLLVEACVRPALAFAHIFEVPAIFVSSFGNLLYMNEVMGAPTHPILYPDIVRQKLNNLSLWDKIVDLYNFYRVNYVISNSLYNENKSLKMLFGEDFPTYHELVKYVQLSLLNVHPIWENNRPVPPSVVYMGGIHQMPKKELPKDLEAYLNSSKNGVIYISFGTNVAPSMLPPERIQALMEGFSELPFDVLWKFDKDEMPGKSKNIKLSKWLPQSDLLRHPKIKLFITQGGLQSTDEAISAGVPLIGVPMLGDQWYNVEQYVRHKIGARLDLETLTKDKFKDTIQMVIGDESYKNNIIRLRSIMYDQPQTPLDRSVWWIEHVLRHKGAEHLRSPAANMSWSEYLELELISVVLFSVIVFLSLIIVILRYLFRLVTRNYVASIKFKES</sequence>
<evidence type="ECO:0000313" key="1">
    <source>
        <dbReference type="EMBL" id="KAJ0171756.1"/>
    </source>
</evidence>
<evidence type="ECO:0000313" key="2">
    <source>
        <dbReference type="Proteomes" id="UP000824533"/>
    </source>
</evidence>